<dbReference type="PANTHER" id="PTHR10030">
    <property type="entry name" value="ALPHA-L-FUCOSIDASE"/>
    <property type="match status" value="1"/>
</dbReference>
<dbReference type="InterPro" id="IPR057739">
    <property type="entry name" value="Glyco_hydro_29_N"/>
</dbReference>
<name>A0ABT2CTL7_9BURK</name>
<dbReference type="EC" id="3.2.1.51" evidence="3"/>
<dbReference type="Gene3D" id="3.20.20.80">
    <property type="entry name" value="Glycosidases"/>
    <property type="match status" value="1"/>
</dbReference>
<keyword evidence="4 7" id="KW-0732">Signal</keyword>
<evidence type="ECO:0000256" key="3">
    <source>
        <dbReference type="ARBA" id="ARBA00012662"/>
    </source>
</evidence>
<dbReference type="Pfam" id="PF01120">
    <property type="entry name" value="Alpha_L_fucos"/>
    <property type="match status" value="1"/>
</dbReference>
<dbReference type="PRINTS" id="PR00741">
    <property type="entry name" value="GLHYDRLASE29"/>
</dbReference>
<organism evidence="9 10">
    <name type="scientific">Massilia terrae</name>
    <dbReference type="NCBI Taxonomy" id="1811224"/>
    <lineage>
        <taxon>Bacteria</taxon>
        <taxon>Pseudomonadati</taxon>
        <taxon>Pseudomonadota</taxon>
        <taxon>Betaproteobacteria</taxon>
        <taxon>Burkholderiales</taxon>
        <taxon>Oxalobacteraceae</taxon>
        <taxon>Telluria group</taxon>
        <taxon>Massilia</taxon>
    </lineage>
</organism>
<evidence type="ECO:0000256" key="6">
    <source>
        <dbReference type="ARBA" id="ARBA00023295"/>
    </source>
</evidence>
<comment type="caution">
    <text evidence="9">The sequence shown here is derived from an EMBL/GenBank/DDBJ whole genome shotgun (WGS) entry which is preliminary data.</text>
</comment>
<dbReference type="EMBL" id="JANUGU010000001">
    <property type="protein sequence ID" value="MCS0657184.1"/>
    <property type="molecule type" value="Genomic_DNA"/>
</dbReference>
<feature type="chain" id="PRO_5047136201" description="alpha-L-fucosidase" evidence="7">
    <location>
        <begin position="29"/>
        <end position="511"/>
    </location>
</feature>
<keyword evidence="10" id="KW-1185">Reference proteome</keyword>
<keyword evidence="6" id="KW-0326">Glycosidase</keyword>
<dbReference type="Proteomes" id="UP001204621">
    <property type="component" value="Unassembled WGS sequence"/>
</dbReference>
<protein>
    <recommendedName>
        <fullName evidence="3">alpha-L-fucosidase</fullName>
        <ecNumber evidence="3">3.2.1.51</ecNumber>
    </recommendedName>
</protein>
<evidence type="ECO:0000313" key="10">
    <source>
        <dbReference type="Proteomes" id="UP001204621"/>
    </source>
</evidence>
<evidence type="ECO:0000256" key="1">
    <source>
        <dbReference type="ARBA" id="ARBA00004071"/>
    </source>
</evidence>
<dbReference type="SMART" id="SM00812">
    <property type="entry name" value="Alpha_L_fucos"/>
    <property type="match status" value="1"/>
</dbReference>
<dbReference type="PANTHER" id="PTHR10030:SF37">
    <property type="entry name" value="ALPHA-L-FUCOSIDASE-RELATED"/>
    <property type="match status" value="1"/>
</dbReference>
<keyword evidence="5" id="KW-0378">Hydrolase</keyword>
<dbReference type="PIRSF" id="PIRSF001092">
    <property type="entry name" value="Alpha-L-fucosidase"/>
    <property type="match status" value="1"/>
</dbReference>
<proteinExistence type="inferred from homology"/>
<sequence length="511" mass="56854">MNLPHRFSSSLRSALLCCGMAATAPALAQDVAKAQHGAIGIVEDNKPAPHTSHPDAQWFPQAGFGMFIHWGLTSVFDTRDQRVGDLSWAMIVGAWKNKSFTDPKEQARIIREADWNFDGKPPSITPNKYWEVAKDFNPQHYDPEKWMAAAQAAGMQYVVLTTRHHDGFALWPSAYGGFNTKNYMGGRDLVRPFVDAARKYGLKVGLYYSPPNWHFDRDYMNFMYYGTARMNPWLPELDADLKPRTVFKTNEEKARHLAEYNAVVKGQVEELLTRYGKIDMLWFDGAIPAPEGDAPRLTQARVRELQPGIVLSPRYFHDGDFATFEGPVLKTGKVSRGQWAEWCTTWTQGWSYTKTPFYSAGFELANLALARSLNINLLLNVGPDANGELAPEAYTKLAEVAAWMKLNRAAVQAAALPESEKASVPATASGRQRFLFAVPAFTKKERAFDEDLIAPSDTDLVLQGLAAAPATVTLLGDGKPVQSEFANGKLTVRLPAARRTRLPDVVAVQLR</sequence>
<gene>
    <name evidence="9" type="ORF">NX778_03800</name>
</gene>
<evidence type="ECO:0000313" key="9">
    <source>
        <dbReference type="EMBL" id="MCS0657184.1"/>
    </source>
</evidence>
<comment type="function">
    <text evidence="1">Alpha-L-fucosidase is responsible for hydrolyzing the alpha-1,6-linked fucose joined to the reducing-end N-acetylglucosamine of the carbohydrate moieties of glycoproteins.</text>
</comment>
<reference evidence="9 10" key="1">
    <citation type="submission" date="2022-08" db="EMBL/GenBank/DDBJ databases">
        <title>Reclassification of Massilia species as members of the genera Telluria, Duganella, Pseudoduganella, Mokoshia gen. nov. and Zemynaea gen. nov. using orthogonal and non-orthogonal genome-based approaches.</title>
        <authorList>
            <person name="Bowman J.P."/>
        </authorList>
    </citation>
    <scope>NUCLEOTIDE SEQUENCE [LARGE SCALE GENOMIC DNA]</scope>
    <source>
        <strain evidence="9 10">JCM 31606</strain>
    </source>
</reference>
<evidence type="ECO:0000256" key="4">
    <source>
        <dbReference type="ARBA" id="ARBA00022729"/>
    </source>
</evidence>
<evidence type="ECO:0000256" key="5">
    <source>
        <dbReference type="ARBA" id="ARBA00022801"/>
    </source>
</evidence>
<evidence type="ECO:0000256" key="2">
    <source>
        <dbReference type="ARBA" id="ARBA00007951"/>
    </source>
</evidence>
<dbReference type="InterPro" id="IPR000933">
    <property type="entry name" value="Glyco_hydro_29"/>
</dbReference>
<evidence type="ECO:0000259" key="8">
    <source>
        <dbReference type="Pfam" id="PF01120"/>
    </source>
</evidence>
<evidence type="ECO:0000256" key="7">
    <source>
        <dbReference type="SAM" id="SignalP"/>
    </source>
</evidence>
<feature type="signal peptide" evidence="7">
    <location>
        <begin position="1"/>
        <end position="28"/>
    </location>
</feature>
<dbReference type="InterPro" id="IPR016286">
    <property type="entry name" value="FUC_metazoa-typ"/>
</dbReference>
<comment type="similarity">
    <text evidence="2">Belongs to the glycosyl hydrolase 29 family.</text>
</comment>
<accession>A0ABT2CTL7</accession>
<dbReference type="InterPro" id="IPR017853">
    <property type="entry name" value="GH"/>
</dbReference>
<feature type="domain" description="Glycoside hydrolase family 29 N-terminal" evidence="8">
    <location>
        <begin position="51"/>
        <end position="407"/>
    </location>
</feature>
<dbReference type="SUPFAM" id="SSF51445">
    <property type="entry name" value="(Trans)glycosidases"/>
    <property type="match status" value="1"/>
</dbReference>
<dbReference type="RefSeq" id="WP_258810340.1">
    <property type="nucleotide sequence ID" value="NZ_JANUGU010000001.1"/>
</dbReference>